<dbReference type="AlphaFoldDB" id="A0A367ERU8"/>
<dbReference type="Pfam" id="PF00389">
    <property type="entry name" value="2-Hacid_dh"/>
    <property type="match status" value="1"/>
</dbReference>
<evidence type="ECO:0000259" key="5">
    <source>
        <dbReference type="Pfam" id="PF00389"/>
    </source>
</evidence>
<dbReference type="SUPFAM" id="SSF51735">
    <property type="entry name" value="NAD(P)-binding Rossmann-fold domains"/>
    <property type="match status" value="1"/>
</dbReference>
<dbReference type="CDD" id="cd12171">
    <property type="entry name" value="2-Hacid_dh_10"/>
    <property type="match status" value="1"/>
</dbReference>
<feature type="domain" description="D-isomer specific 2-hydroxyacid dehydrogenase catalytic" evidence="5">
    <location>
        <begin position="68"/>
        <end position="354"/>
    </location>
</feature>
<organism evidence="7 8">
    <name type="scientific">Streptomyces diacarni</name>
    <dbReference type="NCBI Taxonomy" id="2800381"/>
    <lineage>
        <taxon>Bacteria</taxon>
        <taxon>Bacillati</taxon>
        <taxon>Actinomycetota</taxon>
        <taxon>Actinomycetes</taxon>
        <taxon>Kitasatosporales</taxon>
        <taxon>Streptomycetaceae</taxon>
        <taxon>Streptomyces</taxon>
    </lineage>
</organism>
<dbReference type="PROSITE" id="PS00671">
    <property type="entry name" value="D_2_HYDROXYACID_DH_3"/>
    <property type="match status" value="1"/>
</dbReference>
<dbReference type="GO" id="GO:0016616">
    <property type="term" value="F:oxidoreductase activity, acting on the CH-OH group of donors, NAD or NADP as acceptor"/>
    <property type="evidence" value="ECO:0007669"/>
    <property type="project" value="InterPro"/>
</dbReference>
<dbReference type="RefSeq" id="WP_114023584.1">
    <property type="nucleotide sequence ID" value="NZ_JBEYTF010000005.1"/>
</dbReference>
<dbReference type="Pfam" id="PF02826">
    <property type="entry name" value="2-Hacid_dh_C"/>
    <property type="match status" value="1"/>
</dbReference>
<dbReference type="InterPro" id="IPR006139">
    <property type="entry name" value="D-isomer_2_OHA_DH_cat_dom"/>
</dbReference>
<reference evidence="7 8" key="1">
    <citation type="submission" date="2018-06" db="EMBL/GenBank/DDBJ databases">
        <title>Streptomyces reniochalinae sp. nov. and Streptomyces diacarnus sp. nov. from marine sponges.</title>
        <authorList>
            <person name="Li L."/>
        </authorList>
    </citation>
    <scope>NUCLEOTIDE SEQUENCE [LARGE SCALE GENOMIC DNA]</scope>
    <source>
        <strain evidence="7 8">LHW51701</strain>
    </source>
</reference>
<proteinExistence type="inferred from homology"/>
<dbReference type="InterPro" id="IPR006140">
    <property type="entry name" value="D-isomer_DH_NAD-bd"/>
</dbReference>
<evidence type="ECO:0000313" key="7">
    <source>
        <dbReference type="EMBL" id="RCG20838.1"/>
    </source>
</evidence>
<gene>
    <name evidence="7" type="ORF">DTL70_21475</name>
</gene>
<keyword evidence="3" id="KW-0520">NAD</keyword>
<dbReference type="SUPFAM" id="SSF52283">
    <property type="entry name" value="Formate/glycerate dehydrogenase catalytic domain-like"/>
    <property type="match status" value="1"/>
</dbReference>
<dbReference type="EMBL" id="QOIN01000047">
    <property type="protein sequence ID" value="RCG20838.1"/>
    <property type="molecule type" value="Genomic_DNA"/>
</dbReference>
<keyword evidence="8" id="KW-1185">Reference proteome</keyword>
<dbReference type="Gene3D" id="3.40.50.720">
    <property type="entry name" value="NAD(P)-binding Rossmann-like Domain"/>
    <property type="match status" value="2"/>
</dbReference>
<dbReference type="PANTHER" id="PTHR42789">
    <property type="entry name" value="D-ISOMER SPECIFIC 2-HYDROXYACID DEHYDROGENASE FAMILY PROTEIN (AFU_ORTHOLOGUE AFUA_6G10090)"/>
    <property type="match status" value="1"/>
</dbReference>
<dbReference type="InterPro" id="IPR036291">
    <property type="entry name" value="NAD(P)-bd_dom_sf"/>
</dbReference>
<evidence type="ECO:0000259" key="6">
    <source>
        <dbReference type="Pfam" id="PF02826"/>
    </source>
</evidence>
<evidence type="ECO:0000256" key="4">
    <source>
        <dbReference type="RuleBase" id="RU003719"/>
    </source>
</evidence>
<keyword evidence="2 4" id="KW-0560">Oxidoreductase</keyword>
<dbReference type="GO" id="GO:0051287">
    <property type="term" value="F:NAD binding"/>
    <property type="evidence" value="ECO:0007669"/>
    <property type="project" value="InterPro"/>
</dbReference>
<dbReference type="InterPro" id="IPR029753">
    <property type="entry name" value="D-isomer_DH_CS"/>
</dbReference>
<sequence length="362" mass="37675">MTDPKPAGATGATGATTVLASGDHFIAPQLFVDALRAAAPGAELAFRTQTTPWPHTPFGPVGNVKEASGTEDELLEALGDAEIALVQMAPFTDRVIREAPHLKLIAVARGGPVNVDVEAATRAGIPVTFTPGRNAAAAAEFALGLMLAALRRIPASDAELKKGTWRGDYYAIENAGIELDGTTVGLVGYGAIGSIVARVLRAFGSRVLVADPYTDPAKAAADGVELVALDDLLRRSSVVSLHARVTPETRHMLHADNLKLLPKGAVLVNSARGELMDYAPLPALLESGHLGALALDVYDVEPPPASWPLHAAPNVITTPHLAGATRQTADRAAAITAAQAAAHLRGERPEYVVNPQTLDGGR</sequence>
<comment type="similarity">
    <text evidence="1 4">Belongs to the D-isomer specific 2-hydroxyacid dehydrogenase family.</text>
</comment>
<evidence type="ECO:0000256" key="3">
    <source>
        <dbReference type="ARBA" id="ARBA00023027"/>
    </source>
</evidence>
<feature type="domain" description="D-isomer specific 2-hydroxyacid dehydrogenase NAD-binding" evidence="6">
    <location>
        <begin position="143"/>
        <end position="322"/>
    </location>
</feature>
<evidence type="ECO:0000256" key="2">
    <source>
        <dbReference type="ARBA" id="ARBA00023002"/>
    </source>
</evidence>
<protein>
    <submittedName>
        <fullName evidence="7">Hydroxyacid dehydrogenase</fullName>
    </submittedName>
</protein>
<dbReference type="PANTHER" id="PTHR42789:SF1">
    <property type="entry name" value="D-ISOMER SPECIFIC 2-HYDROXYACID DEHYDROGENASE FAMILY PROTEIN (AFU_ORTHOLOGUE AFUA_6G10090)"/>
    <property type="match status" value="1"/>
</dbReference>
<dbReference type="Proteomes" id="UP000252914">
    <property type="component" value="Unassembled WGS sequence"/>
</dbReference>
<dbReference type="InterPro" id="IPR050857">
    <property type="entry name" value="D-2-hydroxyacid_DH"/>
</dbReference>
<name>A0A367ERU8_9ACTN</name>
<accession>A0A367ERU8</accession>
<evidence type="ECO:0000256" key="1">
    <source>
        <dbReference type="ARBA" id="ARBA00005854"/>
    </source>
</evidence>
<evidence type="ECO:0000313" key="8">
    <source>
        <dbReference type="Proteomes" id="UP000252914"/>
    </source>
</evidence>
<comment type="caution">
    <text evidence="7">The sequence shown here is derived from an EMBL/GenBank/DDBJ whole genome shotgun (WGS) entry which is preliminary data.</text>
</comment>